<name>B8KT18_9GAMM</name>
<reference evidence="2" key="1">
    <citation type="journal article" date="2013" name="BMC Microbiol.">
        <title>Taxonomy and evolution of bacteriochlorophyll a-containing members of the OM60/NOR5 clade of marine gammaproteobacteria: description of Luminiphilus syltensis gen. nov., sp. nov., reclassification of Haliea rubra as Pseudohaliea rubra gen. nov., comb. nov., and emendation of Chromatocurvus halotolerans.</title>
        <authorList>
            <person name="Spring S."/>
            <person name="Riedel T."/>
            <person name="Sproer C."/>
            <person name="Yan S."/>
            <person name="Harder J."/>
            <person name="Fuchs B.M."/>
        </authorList>
    </citation>
    <scope>NUCLEOTIDE SEQUENCE [LARGE SCALE GENOMIC DNA]</scope>
    <source>
        <strain evidence="2">NOR51-B</strain>
    </source>
</reference>
<organism evidence="1 2">
    <name type="scientific">Luminiphilus syltensis NOR5-1B</name>
    <dbReference type="NCBI Taxonomy" id="565045"/>
    <lineage>
        <taxon>Bacteria</taxon>
        <taxon>Pseudomonadati</taxon>
        <taxon>Pseudomonadota</taxon>
        <taxon>Gammaproteobacteria</taxon>
        <taxon>Cellvibrionales</taxon>
        <taxon>Halieaceae</taxon>
        <taxon>Luminiphilus</taxon>
    </lineage>
</organism>
<dbReference type="Proteomes" id="UP000004699">
    <property type="component" value="Unassembled WGS sequence"/>
</dbReference>
<sequence>MPDVNPESLPDSPAQGLLADTTSLGFAARVPRDGYRWWYIDAFSPDGRWGLTVIAFIGCVFSPYYASARDRGEGDPENHCSVNAILYGPGRKRWALTERNRESLRRDDGVLRIGPSQLNWDGSRLEIEIDEVTVPLPSRLRGRIRVDLPKPSGTCFSLDTAGHHRWWPIAPRTAIDVDLSAPSVSWKGNAYVDCNAGAVPLERTFRGWHWLRTEGGGSDEGRIFYQTRPLSGEAVSIALAVDSDGASRPCPLPDESALRATPIWRMPRPVSSEALSGNTVVKTFEDTPFYSRSKVGVSVGGAPVEAMHESLDLHRFRKRWVQTLLPFRMPRRGYPISR</sequence>
<dbReference type="STRING" id="565045.NOR51B_1742"/>
<dbReference type="AlphaFoldDB" id="B8KT18"/>
<gene>
    <name evidence="1" type="primary">crtC</name>
    <name evidence="1" type="ORF">NOR51B_1742</name>
</gene>
<keyword evidence="2" id="KW-1185">Reference proteome</keyword>
<proteinExistence type="predicted"/>
<dbReference type="eggNOG" id="COG5621">
    <property type="taxonomic scope" value="Bacteria"/>
</dbReference>
<protein>
    <submittedName>
        <fullName evidence="1">Hydroxyneurosporene synthase</fullName>
    </submittedName>
</protein>
<dbReference type="RefSeq" id="WP_009020541.1">
    <property type="nucleotide sequence ID" value="NZ_DS999411.1"/>
</dbReference>
<evidence type="ECO:0000313" key="2">
    <source>
        <dbReference type="Proteomes" id="UP000004699"/>
    </source>
</evidence>
<dbReference type="CDD" id="cd21471">
    <property type="entry name" value="CrtC-like"/>
    <property type="match status" value="1"/>
</dbReference>
<evidence type="ECO:0000313" key="1">
    <source>
        <dbReference type="EMBL" id="EED35795.1"/>
    </source>
</evidence>
<dbReference type="HOGENOM" id="CLU_056173_0_0_6"/>
<dbReference type="EMBL" id="DS999411">
    <property type="protein sequence ID" value="EED35795.1"/>
    <property type="molecule type" value="Genomic_DNA"/>
</dbReference>
<accession>B8KT18</accession>
<dbReference type="SUPFAM" id="SSF159245">
    <property type="entry name" value="AttH-like"/>
    <property type="match status" value="1"/>
</dbReference>